<keyword evidence="6" id="KW-0237">DNA synthesis</keyword>
<evidence type="ECO:0000256" key="17">
    <source>
        <dbReference type="ARBA" id="ARBA00023242"/>
    </source>
</evidence>
<comment type="function">
    <text evidence="23">DNA polymerase that functions in several pathways of DNA repair. Involved in base excision repair (BER) responsible for repair of lesions that give rise to abasic (AP) sites in DNA. Also contributes to DNA double-strand break repair by non-homologous end joining and homologous recombination. Has both template-dependent and template-independent (terminal transferase) DNA polymerase activities. Has also a 5'-deoxyribose-5-phosphate lyase (dRP lyase) activity.</text>
</comment>
<dbReference type="PANTHER" id="PTHR11276">
    <property type="entry name" value="DNA POLYMERASE TYPE-X FAMILY MEMBER"/>
    <property type="match status" value="1"/>
</dbReference>
<dbReference type="InterPro" id="IPR028207">
    <property type="entry name" value="DNA_pol_B_palm_palm"/>
</dbReference>
<dbReference type="SUPFAM" id="SSF47802">
    <property type="entry name" value="DNA polymerase beta, N-terminal domain-like"/>
    <property type="match status" value="2"/>
</dbReference>
<dbReference type="Proteomes" id="UP000728032">
    <property type="component" value="Unassembled WGS sequence"/>
</dbReference>
<gene>
    <name evidence="26" type="ORF">ONB1V03_LOCUS18890</name>
</gene>
<proteinExistence type="inferred from homology"/>
<feature type="domain" description="Helix-hairpin-helix DNA-binding motif class 1" evidence="24">
    <location>
        <begin position="133"/>
        <end position="152"/>
    </location>
</feature>
<sequence>MSVMAVKSVNEDISDMLLELGKHELNVNQNRFKYQMYRKAAQSVKEYPKRIQTKTSLGKHELNVNQNRFKYQMYRKAAQSVKEYPKRIQSAKEAKGLAGVGDKIAVKIVDFVTNGSNRQLDRVRQSDKSQSINELLRVSGIGPKIAAKLCADGIDTIEKLKTVAHTLTDHQKIGLKYVDEFEQKIPRNEIQKIETILVDIAHEFNANLLLTICGSYRRGAQESGDIDVLITHQKMTSEQMLYKTNTYLKDLVRRMEKRALITHRLSLGDTKFMGVCRLSPDCVHRRLDIRFLP</sequence>
<evidence type="ECO:0000256" key="7">
    <source>
        <dbReference type="ARBA" id="ARBA00022705"/>
    </source>
</evidence>
<dbReference type="GO" id="GO:0046872">
    <property type="term" value="F:metal ion binding"/>
    <property type="evidence" value="ECO:0007669"/>
    <property type="project" value="UniProtKB-UniRule"/>
</dbReference>
<dbReference type="InterPro" id="IPR010996">
    <property type="entry name" value="HHH_MUS81"/>
</dbReference>
<protein>
    <recommendedName>
        <fullName evidence="23">DNA polymerase</fullName>
        <ecNumber evidence="23">2.7.7.7</ecNumber>
    </recommendedName>
</protein>
<evidence type="ECO:0000256" key="8">
    <source>
        <dbReference type="ARBA" id="ARBA00022723"/>
    </source>
</evidence>
<dbReference type="GO" id="GO:0005737">
    <property type="term" value="C:cytoplasm"/>
    <property type="evidence" value="ECO:0007669"/>
    <property type="project" value="UniProtKB-SubCell"/>
</dbReference>
<dbReference type="InterPro" id="IPR027421">
    <property type="entry name" value="DNA_pol_lamdba_lyase_dom_sf"/>
</dbReference>
<keyword evidence="8" id="KW-0479">Metal-binding</keyword>
<evidence type="ECO:0000256" key="6">
    <source>
        <dbReference type="ARBA" id="ARBA00022634"/>
    </source>
</evidence>
<keyword evidence="4" id="KW-0488">Methylation</keyword>
<dbReference type="EMBL" id="CAJPVJ010027305">
    <property type="protein sequence ID" value="CAG2179466.1"/>
    <property type="molecule type" value="Genomic_DNA"/>
</dbReference>
<evidence type="ECO:0000256" key="21">
    <source>
        <dbReference type="ARBA" id="ARBA00049244"/>
    </source>
</evidence>
<feature type="domain" description="DNA-directed DNA polymerase X" evidence="25">
    <location>
        <begin position="47"/>
        <end position="293"/>
    </location>
</feature>
<dbReference type="AlphaFoldDB" id="A0A7R9QXN2"/>
<dbReference type="InterPro" id="IPR043519">
    <property type="entry name" value="NT_sf"/>
</dbReference>
<dbReference type="PRINTS" id="PR00869">
    <property type="entry name" value="DNAPOLX"/>
</dbReference>
<dbReference type="CDD" id="cd00141">
    <property type="entry name" value="NT_POLXc"/>
    <property type="match status" value="1"/>
</dbReference>
<dbReference type="InterPro" id="IPR022312">
    <property type="entry name" value="DNA_pol_X"/>
</dbReference>
<keyword evidence="14" id="KW-0238">DNA-binding</keyword>
<dbReference type="Pfam" id="PF10391">
    <property type="entry name" value="DNA_pol_lambd_f"/>
    <property type="match status" value="1"/>
</dbReference>
<comment type="cofactor">
    <cofactor evidence="1">
        <name>Mg(2+)</name>
        <dbReference type="ChEBI" id="CHEBI:18420"/>
    </cofactor>
</comment>
<evidence type="ECO:0000256" key="12">
    <source>
        <dbReference type="ARBA" id="ARBA00022932"/>
    </source>
</evidence>
<evidence type="ECO:0000256" key="2">
    <source>
        <dbReference type="ARBA" id="ARBA00004123"/>
    </source>
</evidence>
<dbReference type="InterPro" id="IPR002054">
    <property type="entry name" value="DNA-dir_DNA_pol_X"/>
</dbReference>
<evidence type="ECO:0000256" key="20">
    <source>
        <dbReference type="ARBA" id="ARBA00045548"/>
    </source>
</evidence>
<keyword evidence="27" id="KW-1185">Reference proteome</keyword>
<dbReference type="OrthoDB" id="205514at2759"/>
<dbReference type="EC" id="2.7.7.7" evidence="23"/>
<evidence type="ECO:0000256" key="13">
    <source>
        <dbReference type="ARBA" id="ARBA00023053"/>
    </source>
</evidence>
<dbReference type="SMART" id="SM00483">
    <property type="entry name" value="POLXc"/>
    <property type="match status" value="1"/>
</dbReference>
<evidence type="ECO:0000256" key="10">
    <source>
        <dbReference type="ARBA" id="ARBA00022842"/>
    </source>
</evidence>
<dbReference type="Gene3D" id="1.10.150.20">
    <property type="entry name" value="5' to 3' exonuclease, C-terminal subdomain"/>
    <property type="match status" value="1"/>
</dbReference>
<evidence type="ECO:0000256" key="3">
    <source>
        <dbReference type="ARBA" id="ARBA00004496"/>
    </source>
</evidence>
<evidence type="ECO:0000256" key="11">
    <source>
        <dbReference type="ARBA" id="ARBA00022843"/>
    </source>
</evidence>
<dbReference type="EMBL" id="OC942130">
    <property type="protein sequence ID" value="CAD7662330.1"/>
    <property type="molecule type" value="Genomic_DNA"/>
</dbReference>
<keyword evidence="12 23" id="KW-0239">DNA-directed DNA polymerase</keyword>
<keyword evidence="10" id="KW-0460">Magnesium</keyword>
<evidence type="ECO:0000256" key="4">
    <source>
        <dbReference type="ARBA" id="ARBA00022481"/>
    </source>
</evidence>
<evidence type="ECO:0000256" key="9">
    <source>
        <dbReference type="ARBA" id="ARBA00022763"/>
    </source>
</evidence>
<evidence type="ECO:0000313" key="26">
    <source>
        <dbReference type="EMBL" id="CAD7662330.1"/>
    </source>
</evidence>
<comment type="catalytic activity">
    <reaction evidence="18">
        <text>2'-deoxyribonucleotide-(2'-deoxyribose 5'-phosphate)-2'-deoxyribonucleotide-DNA = a 3'-end 2'-deoxyribonucleotide-(2,3-dehydro-2,3-deoxyribose 5'-phosphate)-DNA + a 5'-end 5'-phospho-2'-deoxyribonucleoside-DNA + H(+)</text>
        <dbReference type="Rhea" id="RHEA:66592"/>
        <dbReference type="Rhea" id="RHEA-COMP:13180"/>
        <dbReference type="Rhea" id="RHEA-COMP:16897"/>
        <dbReference type="Rhea" id="RHEA-COMP:17067"/>
        <dbReference type="ChEBI" id="CHEBI:15378"/>
        <dbReference type="ChEBI" id="CHEBI:136412"/>
        <dbReference type="ChEBI" id="CHEBI:157695"/>
        <dbReference type="ChEBI" id="CHEBI:167181"/>
        <dbReference type="EC" id="4.2.99.18"/>
    </reaction>
</comment>
<evidence type="ECO:0000256" key="15">
    <source>
        <dbReference type="ARBA" id="ARBA00023204"/>
    </source>
</evidence>
<dbReference type="SUPFAM" id="SSF81301">
    <property type="entry name" value="Nucleotidyltransferase"/>
    <property type="match status" value="1"/>
</dbReference>
<reference evidence="26" key="1">
    <citation type="submission" date="2020-11" db="EMBL/GenBank/DDBJ databases">
        <authorList>
            <person name="Tran Van P."/>
        </authorList>
    </citation>
    <scope>NUCLEOTIDE SEQUENCE</scope>
</reference>
<keyword evidence="15 23" id="KW-0234">DNA repair</keyword>
<dbReference type="SMART" id="SM00278">
    <property type="entry name" value="HhH1"/>
    <property type="match status" value="2"/>
</dbReference>
<comment type="similarity">
    <text evidence="23">Belongs to the DNA polymerase type-X family.</text>
</comment>
<dbReference type="InterPro" id="IPR002008">
    <property type="entry name" value="DNA_pol_X_beta-like"/>
</dbReference>
<dbReference type="PANTHER" id="PTHR11276:SF42">
    <property type="entry name" value="DNA POLYMERASE BETA"/>
    <property type="match status" value="1"/>
</dbReference>
<evidence type="ECO:0000256" key="14">
    <source>
        <dbReference type="ARBA" id="ARBA00023125"/>
    </source>
</evidence>
<accession>A0A7R9QXN2</accession>
<evidence type="ECO:0000313" key="27">
    <source>
        <dbReference type="Proteomes" id="UP000728032"/>
    </source>
</evidence>
<keyword evidence="9 23" id="KW-0227">DNA damage</keyword>
<evidence type="ECO:0000256" key="16">
    <source>
        <dbReference type="ARBA" id="ARBA00023239"/>
    </source>
</evidence>
<evidence type="ECO:0000259" key="25">
    <source>
        <dbReference type="SMART" id="SM00483"/>
    </source>
</evidence>
<keyword evidence="23" id="KW-0808">Transferase</keyword>
<dbReference type="GO" id="GO:0140078">
    <property type="term" value="F:class I DNA-(apurinic or apyrimidinic site) endonuclease activity"/>
    <property type="evidence" value="ECO:0007669"/>
    <property type="project" value="UniProtKB-EC"/>
</dbReference>
<dbReference type="InterPro" id="IPR018944">
    <property type="entry name" value="DNA_pol_lambd_fingers_domain"/>
</dbReference>
<comment type="function">
    <text evidence="20">Repair polymerase that plays a key role in base-excision repair. During this process, the damaged base is excised by specific DNA glycosylases, the DNA backbone is nicked at the abasic site by an apurinic/apyrimidic (AP) endonuclease, and POLB removes 5'-deoxyribose-phosphate from the preincised AP site acting as a 5'-deoxyribose-phosphate lyase (5'-dRP lyase); through its DNA polymerase activity, it adds one nucleotide to the 3' end of the arising single-nucleotide gap. Conducts 'gap-filling' DNA synthesis in a stepwise distributive fashion rather than in a processive fashion as for other DNA polymerases. It is also able to cleave sugar-phosphate bonds 3' to an intact AP site, acting as an AP lyase.</text>
</comment>
<dbReference type="GO" id="GO:0003887">
    <property type="term" value="F:DNA-directed DNA polymerase activity"/>
    <property type="evidence" value="ECO:0007669"/>
    <property type="project" value="UniProtKB-UniRule"/>
</dbReference>
<keyword evidence="11" id="KW-0832">Ubl conjugation</keyword>
<evidence type="ECO:0000256" key="23">
    <source>
        <dbReference type="RuleBase" id="RU366014"/>
    </source>
</evidence>
<feature type="domain" description="Helix-hairpin-helix DNA-binding motif class 1" evidence="24">
    <location>
        <begin position="92"/>
        <end position="111"/>
    </location>
</feature>
<name>A0A7R9QXN2_9ACAR</name>
<evidence type="ECO:0000256" key="5">
    <source>
        <dbReference type="ARBA" id="ARBA00022490"/>
    </source>
</evidence>
<keyword evidence="5" id="KW-0963">Cytoplasm</keyword>
<dbReference type="GO" id="GO:0006303">
    <property type="term" value="P:double-strand break repair via nonhomologous end joining"/>
    <property type="evidence" value="ECO:0007669"/>
    <property type="project" value="TreeGrafter"/>
</dbReference>
<dbReference type="Gene3D" id="3.30.460.10">
    <property type="entry name" value="Beta Polymerase, domain 2"/>
    <property type="match status" value="1"/>
</dbReference>
<dbReference type="Pfam" id="PF14792">
    <property type="entry name" value="DNA_pol_B_palm"/>
    <property type="match status" value="1"/>
</dbReference>
<evidence type="ECO:0000259" key="24">
    <source>
        <dbReference type="SMART" id="SM00278"/>
    </source>
</evidence>
<dbReference type="InterPro" id="IPR003583">
    <property type="entry name" value="Hlx-hairpin-Hlx_DNA-bd_motif"/>
</dbReference>
<comment type="catalytic activity">
    <reaction evidence="21 23">
        <text>DNA(n) + a 2'-deoxyribonucleoside 5'-triphosphate = DNA(n+1) + diphosphate</text>
        <dbReference type="Rhea" id="RHEA:22508"/>
        <dbReference type="Rhea" id="RHEA-COMP:17339"/>
        <dbReference type="Rhea" id="RHEA-COMP:17340"/>
        <dbReference type="ChEBI" id="CHEBI:33019"/>
        <dbReference type="ChEBI" id="CHEBI:61560"/>
        <dbReference type="ChEBI" id="CHEBI:173112"/>
        <dbReference type="EC" id="2.7.7.7"/>
    </reaction>
</comment>
<dbReference type="GO" id="GO:0006284">
    <property type="term" value="P:base-excision repair"/>
    <property type="evidence" value="ECO:0007669"/>
    <property type="project" value="TreeGrafter"/>
</dbReference>
<dbReference type="GO" id="GO:0005634">
    <property type="term" value="C:nucleus"/>
    <property type="evidence" value="ECO:0007669"/>
    <property type="project" value="UniProtKB-SubCell"/>
</dbReference>
<evidence type="ECO:0000256" key="19">
    <source>
        <dbReference type="ARBA" id="ARBA00044678"/>
    </source>
</evidence>
<dbReference type="GO" id="GO:0003677">
    <property type="term" value="F:DNA binding"/>
    <property type="evidence" value="ECO:0007669"/>
    <property type="project" value="UniProtKB-UniRule"/>
</dbReference>
<dbReference type="PRINTS" id="PR00870">
    <property type="entry name" value="DNAPOLXBETA"/>
</dbReference>
<dbReference type="Pfam" id="PF14716">
    <property type="entry name" value="HHH_8"/>
    <property type="match status" value="2"/>
</dbReference>
<dbReference type="SUPFAM" id="SSF81585">
    <property type="entry name" value="PsbU/PolX domain-like"/>
    <property type="match status" value="1"/>
</dbReference>
<comment type="subcellular location">
    <subcellularLocation>
        <location evidence="3">Cytoplasm</location>
    </subcellularLocation>
    <subcellularLocation>
        <location evidence="2 23">Nucleus</location>
    </subcellularLocation>
</comment>
<feature type="non-terminal residue" evidence="26">
    <location>
        <position position="293"/>
    </location>
</feature>
<organism evidence="26">
    <name type="scientific">Oppiella nova</name>
    <dbReference type="NCBI Taxonomy" id="334625"/>
    <lineage>
        <taxon>Eukaryota</taxon>
        <taxon>Metazoa</taxon>
        <taxon>Ecdysozoa</taxon>
        <taxon>Arthropoda</taxon>
        <taxon>Chelicerata</taxon>
        <taxon>Arachnida</taxon>
        <taxon>Acari</taxon>
        <taxon>Acariformes</taxon>
        <taxon>Sarcoptiformes</taxon>
        <taxon>Oribatida</taxon>
        <taxon>Brachypylina</taxon>
        <taxon>Oppioidea</taxon>
        <taxon>Oppiidae</taxon>
        <taxon>Oppiella</taxon>
    </lineage>
</organism>
<keyword evidence="23" id="KW-0548">Nucleotidyltransferase</keyword>
<comment type="catalytic activity">
    <reaction evidence="19">
        <text>a 5'-end 2'-deoxyribose-2'-deoxyribonucleotide-DNA = (2E,4S)-4-hydroxypenten-2-al-5-phosphate + a 5'-end 5'-phospho-2'-deoxyribonucleoside-DNA + H(+)</text>
        <dbReference type="Rhea" id="RHEA:76255"/>
        <dbReference type="Rhea" id="RHEA-COMP:13180"/>
        <dbReference type="Rhea" id="RHEA-COMP:18657"/>
        <dbReference type="ChEBI" id="CHEBI:15378"/>
        <dbReference type="ChEBI" id="CHEBI:136412"/>
        <dbReference type="ChEBI" id="CHEBI:195194"/>
        <dbReference type="ChEBI" id="CHEBI:195195"/>
    </reaction>
</comment>
<feature type="active site" description="Nucleophile; Schiff-base intermediate with DNA; for 5'-dRP lyase activity" evidence="22">
    <location>
        <position position="107"/>
    </location>
</feature>
<evidence type="ECO:0000256" key="1">
    <source>
        <dbReference type="ARBA" id="ARBA00001946"/>
    </source>
</evidence>
<keyword evidence="17 23" id="KW-0539">Nucleus</keyword>
<keyword evidence="13" id="KW-0915">Sodium</keyword>
<evidence type="ECO:0000256" key="18">
    <source>
        <dbReference type="ARBA" id="ARBA00044632"/>
    </source>
</evidence>
<evidence type="ECO:0000256" key="22">
    <source>
        <dbReference type="PIRSR" id="PIRSR622312-50"/>
    </source>
</evidence>
<dbReference type="Gene3D" id="1.10.150.110">
    <property type="entry name" value="DNA polymerase beta, N-terminal domain-like"/>
    <property type="match status" value="2"/>
</dbReference>
<keyword evidence="16" id="KW-0456">Lyase</keyword>
<keyword evidence="7" id="KW-0235">DNA replication</keyword>